<dbReference type="Gene3D" id="1.20.120.910">
    <property type="entry name" value="DksA, coiled-coil domain"/>
    <property type="match status" value="1"/>
</dbReference>
<gene>
    <name evidence="6" type="ORF">ACFPYJ_21585</name>
</gene>
<dbReference type="EMBL" id="JBHSOW010000080">
    <property type="protein sequence ID" value="MFC5651658.1"/>
    <property type="molecule type" value="Genomic_DNA"/>
</dbReference>
<dbReference type="SUPFAM" id="SSF109635">
    <property type="entry name" value="DnaK suppressor protein DksA, alpha-hairpin domain"/>
    <property type="match status" value="1"/>
</dbReference>
<dbReference type="InterPro" id="IPR014240">
    <property type="entry name" value="YteA"/>
</dbReference>
<reference evidence="7" key="1">
    <citation type="journal article" date="2019" name="Int. J. Syst. Evol. Microbiol.">
        <title>The Global Catalogue of Microorganisms (GCM) 10K type strain sequencing project: providing services to taxonomists for standard genome sequencing and annotation.</title>
        <authorList>
            <consortium name="The Broad Institute Genomics Platform"/>
            <consortium name="The Broad Institute Genome Sequencing Center for Infectious Disease"/>
            <person name="Wu L."/>
            <person name="Ma J."/>
        </authorList>
    </citation>
    <scope>NUCLEOTIDE SEQUENCE [LARGE SCALE GENOMIC DNA]</scope>
    <source>
        <strain evidence="7">CGMCC 1.3240</strain>
    </source>
</reference>
<dbReference type="PANTHER" id="PTHR33823:SF4">
    <property type="entry name" value="GENERAL STRESS PROTEIN 16O"/>
    <property type="match status" value="1"/>
</dbReference>
<dbReference type="Proteomes" id="UP001596047">
    <property type="component" value="Unassembled WGS sequence"/>
</dbReference>
<proteinExistence type="predicted"/>
<dbReference type="SUPFAM" id="SSF57716">
    <property type="entry name" value="Glucocorticoid receptor-like (DNA-binding domain)"/>
    <property type="match status" value="1"/>
</dbReference>
<dbReference type="NCBIfam" id="TIGR02890">
    <property type="entry name" value="bacill_yteA"/>
    <property type="match status" value="1"/>
</dbReference>
<evidence type="ECO:0000256" key="4">
    <source>
        <dbReference type="PROSITE-ProRule" id="PRU00510"/>
    </source>
</evidence>
<keyword evidence="1" id="KW-0479">Metal-binding</keyword>
<evidence type="ECO:0000313" key="6">
    <source>
        <dbReference type="EMBL" id="MFC5651658.1"/>
    </source>
</evidence>
<keyword evidence="2" id="KW-0863">Zinc-finger</keyword>
<name>A0ABW0W0I9_9BACL</name>
<feature type="domain" description="Zinc finger DksA/TraR C4-type" evidence="5">
    <location>
        <begin position="90"/>
        <end position="118"/>
    </location>
</feature>
<keyword evidence="3" id="KW-0862">Zinc</keyword>
<accession>A0ABW0W0I9</accession>
<evidence type="ECO:0000259" key="5">
    <source>
        <dbReference type="Pfam" id="PF01258"/>
    </source>
</evidence>
<evidence type="ECO:0000256" key="1">
    <source>
        <dbReference type="ARBA" id="ARBA00022723"/>
    </source>
</evidence>
<organism evidence="6 7">
    <name type="scientific">Paenibacillus solisilvae</name>
    <dbReference type="NCBI Taxonomy" id="2486751"/>
    <lineage>
        <taxon>Bacteria</taxon>
        <taxon>Bacillati</taxon>
        <taxon>Bacillota</taxon>
        <taxon>Bacilli</taxon>
        <taxon>Bacillales</taxon>
        <taxon>Paenibacillaceae</taxon>
        <taxon>Paenibacillus</taxon>
    </lineage>
</organism>
<dbReference type="PROSITE" id="PS51128">
    <property type="entry name" value="ZF_DKSA_2"/>
    <property type="match status" value="1"/>
</dbReference>
<evidence type="ECO:0000313" key="7">
    <source>
        <dbReference type="Proteomes" id="UP001596047"/>
    </source>
</evidence>
<dbReference type="InterPro" id="IPR000962">
    <property type="entry name" value="Znf_DskA_TraR"/>
</dbReference>
<dbReference type="Pfam" id="PF01258">
    <property type="entry name" value="zf-dskA_traR"/>
    <property type="match status" value="1"/>
</dbReference>
<feature type="zinc finger region" description="dksA C4-type" evidence="4">
    <location>
        <begin position="95"/>
        <end position="119"/>
    </location>
</feature>
<comment type="caution">
    <text evidence="6">The sequence shown here is derived from an EMBL/GenBank/DDBJ whole genome shotgun (WGS) entry which is preliminary data.</text>
</comment>
<keyword evidence="7" id="KW-1185">Reference proteome</keyword>
<evidence type="ECO:0000256" key="2">
    <source>
        <dbReference type="ARBA" id="ARBA00022771"/>
    </source>
</evidence>
<protein>
    <submittedName>
        <fullName evidence="6">TraR/DksA C4-type zinc finger protein</fullName>
    </submittedName>
</protein>
<dbReference type="InterPro" id="IPR037187">
    <property type="entry name" value="DnaK_N"/>
</dbReference>
<evidence type="ECO:0000256" key="3">
    <source>
        <dbReference type="ARBA" id="ARBA00022833"/>
    </source>
</evidence>
<sequence>MTNLTDKQLHMLRSSLEAEQASIEQRLASNDHFGLGVSMKDETGELSYIDNHPADSATEIYERGKDIALLEQEEFHLSRIDDALSAMNNGDYGICRTCGADIPYERLEALPDSLYCIEHAPRQELSERRPAEESFLYPPFGRSSMDEKEYNGFDGEDAWQIVESWGNSDSPAMSENRDVDSYDHIGIEAEEADGYVEPFESFIATDITGNHVTVVRNREYYEYMEHDEGDHGLEQLK</sequence>
<dbReference type="PANTHER" id="PTHR33823">
    <property type="entry name" value="RNA POLYMERASE-BINDING TRANSCRIPTION FACTOR DKSA-RELATED"/>
    <property type="match status" value="1"/>
</dbReference>
<dbReference type="RefSeq" id="WP_379190292.1">
    <property type="nucleotide sequence ID" value="NZ_JBHSOW010000080.1"/>
</dbReference>